<protein>
    <recommendedName>
        <fullName evidence="3">ImpE protein</fullName>
    </recommendedName>
</protein>
<organism evidence="1 2">
    <name type="scientific">Acinetobacter populi</name>
    <dbReference type="NCBI Taxonomy" id="1582270"/>
    <lineage>
        <taxon>Bacteria</taxon>
        <taxon>Pseudomonadati</taxon>
        <taxon>Pseudomonadota</taxon>
        <taxon>Gammaproteobacteria</taxon>
        <taxon>Moraxellales</taxon>
        <taxon>Moraxellaceae</taxon>
        <taxon>Acinetobacter</taxon>
    </lineage>
</organism>
<sequence>MNIKEQIEQLIVQIKQQPTNYDLRVALIQYYCIDGQWDKAQKTVDQYLKLSNKKEQVKFLLQFNIIAEIERLNTLKGILELKFFPDSEIKIGELNKKIFKSVIQDTNQIAVKEQFLNSFEYYTESFNISLNNGHSFSGIWIDSDVRFSFILEIFVQEQYYWLAISEIASIKFKANQYLTDILWRRAEIILKDGRHIACFIPARYPFFESDNISDKLKYCKETQWLDYGELSVAQGQKTWTNGTVDVGILDIFSFENKS</sequence>
<keyword evidence="2" id="KW-1185">Reference proteome</keyword>
<dbReference type="InterPro" id="IPR011990">
    <property type="entry name" value="TPR-like_helical_dom_sf"/>
</dbReference>
<evidence type="ECO:0008006" key="3">
    <source>
        <dbReference type="Google" id="ProtNLM"/>
    </source>
</evidence>
<dbReference type="InterPro" id="IPR009211">
    <property type="entry name" value="TagJ"/>
</dbReference>
<name>A0A1Z9Z1B5_9GAMM</name>
<dbReference type="Pfam" id="PF07024">
    <property type="entry name" value="ImpE"/>
    <property type="match status" value="1"/>
</dbReference>
<dbReference type="AlphaFoldDB" id="A0A1Z9Z1B5"/>
<dbReference type="SUPFAM" id="SSF144059">
    <property type="entry name" value="ImpE-like"/>
    <property type="match status" value="1"/>
</dbReference>
<comment type="caution">
    <text evidence="1">The sequence shown here is derived from an EMBL/GenBank/DDBJ whole genome shotgun (WGS) entry which is preliminary data.</text>
</comment>
<accession>A0A1Z9Z1B5</accession>
<reference evidence="1 2" key="1">
    <citation type="submission" date="2017-05" db="EMBL/GenBank/DDBJ databases">
        <title>Acinetobacter populi ANC 5415 (= PBJ7), whole genome shotgun sequencing project.</title>
        <authorList>
            <person name="Nemec A."/>
            <person name="Radolfova-Krizova L."/>
        </authorList>
    </citation>
    <scope>NUCLEOTIDE SEQUENCE [LARGE SCALE GENOMIC DNA]</scope>
    <source>
        <strain evidence="1 2">PBJ7</strain>
    </source>
</reference>
<dbReference type="RefSeq" id="WP_087618896.1">
    <property type="nucleotide sequence ID" value="NZ_NEXX01000001.1"/>
</dbReference>
<dbReference type="OrthoDB" id="5416084at2"/>
<gene>
    <name evidence="1" type="ORF">CAP51_01130</name>
</gene>
<dbReference type="Gene3D" id="1.25.40.10">
    <property type="entry name" value="Tetratricopeptide repeat domain"/>
    <property type="match status" value="1"/>
</dbReference>
<proteinExistence type="predicted"/>
<evidence type="ECO:0000313" key="1">
    <source>
        <dbReference type="EMBL" id="OUY08254.1"/>
    </source>
</evidence>
<dbReference type="Proteomes" id="UP000196536">
    <property type="component" value="Unassembled WGS sequence"/>
</dbReference>
<dbReference type="EMBL" id="NEXX01000001">
    <property type="protein sequence ID" value="OUY08254.1"/>
    <property type="molecule type" value="Genomic_DNA"/>
</dbReference>
<evidence type="ECO:0000313" key="2">
    <source>
        <dbReference type="Proteomes" id="UP000196536"/>
    </source>
</evidence>